<protein>
    <submittedName>
        <fullName evidence="1">Uncharacterized protein</fullName>
    </submittedName>
</protein>
<evidence type="ECO:0000313" key="2">
    <source>
        <dbReference type="Proteomes" id="UP000035199"/>
    </source>
</evidence>
<dbReference type="PATRIC" id="fig|571915.4.peg.2145"/>
<organism evidence="1 2">
    <name type="scientific">Corynebacterium mustelae</name>
    <dbReference type="NCBI Taxonomy" id="571915"/>
    <lineage>
        <taxon>Bacteria</taxon>
        <taxon>Bacillati</taxon>
        <taxon>Actinomycetota</taxon>
        <taxon>Actinomycetes</taxon>
        <taxon>Mycobacteriales</taxon>
        <taxon>Corynebacteriaceae</taxon>
        <taxon>Corynebacterium</taxon>
    </lineage>
</organism>
<dbReference type="OrthoDB" id="7065495at2"/>
<sequence>MKLAESLTIFKSLGWHEAAVTDAPTLPLGTPEQQKLALAGLRSGEWGRGGRTKENPRYHWISYVEGHETMLTYFAIRLGVSIPRTLELLRGEHTDTNVAVILSRGEEFATTLVKRAARIQDDRFNIAHTIVKVGLEVDCTDDLRYLHLWAAQVREHPELAHTRFFEHAHATLGLATRAIADLVTHAYSTHIITRDQAFELGLYGLRLSARPSDRNQWATFLAKELPITDAELIHHKGTILGALSTGDATPIELLGLPLLPHLKGQDFIEAALACLYAKTAQAQLKTLSLIEGRELDTTLQTRVAELAASTNSKVAKKASAFRPPLVKEKPPSDLWRDTPPVWHMPRFDRPPAAVDALVAELPHISIDRSRWETFVDEHAERFLAGLVELAANNPAAARQAISGTDEHIFNGLLHKWAHGQEITLDERHTLDRIHCVMAVLGKIPCMLSEPSFADLSISLPDLCARLARYQESGTAVLIADFLLALYRLRLTDDSASVPEFPIPLIHVDGTRIDAAAGDVLRSYLDDPVIDRGIYLHNGVHPRYRHEIVALPESLTSVPGLYPKDFATHNISLDAASFPTFGDSVLLDVGRGLVPQSAVRATNRAEPLSRAAATNLLSVPDTTAAILAWERGLLIPGRIDLEYLDWQPGVTHIADLVGTTCELTEQGLLSVVWPLWDALLVYAVAQKRLPSGIVDVVRAMGEYFQCVPVSQRDCPGLRALAAKSGKSESVVKAREIVEKL</sequence>
<dbReference type="Proteomes" id="UP000035199">
    <property type="component" value="Chromosome"/>
</dbReference>
<keyword evidence="2" id="KW-1185">Reference proteome</keyword>
<name>A0A0G3H5D8_9CORY</name>
<reference evidence="2" key="2">
    <citation type="submission" date="2015-05" db="EMBL/GenBank/DDBJ databases">
        <title>Complete genome sequence of Corynebacterium mustelae DSM 45274, isolated from various tissues of a male ferret with lethal sepsis.</title>
        <authorList>
            <person name="Ruckert C."/>
            <person name="Albersmeier A."/>
            <person name="Winkler A."/>
            <person name="Tauch A."/>
        </authorList>
    </citation>
    <scope>NUCLEOTIDE SEQUENCE [LARGE SCALE GENOMIC DNA]</scope>
    <source>
        <strain evidence="2">DSM 45274</strain>
    </source>
</reference>
<dbReference type="STRING" id="571915.CMUST_10105"/>
<evidence type="ECO:0000313" key="1">
    <source>
        <dbReference type="EMBL" id="AKK06337.1"/>
    </source>
</evidence>
<dbReference type="EMBL" id="CP011542">
    <property type="protein sequence ID" value="AKK06337.1"/>
    <property type="molecule type" value="Genomic_DNA"/>
</dbReference>
<reference evidence="1 2" key="1">
    <citation type="journal article" date="2015" name="Genome Announc.">
        <title>Complete Genome Sequence of the Type Strain Corynebacterium mustelae DSM 45274, Isolated from Various Tissues of a Male Ferret with Lethal Sepsis.</title>
        <authorList>
            <person name="Ruckert C."/>
            <person name="Eimer J."/>
            <person name="Winkler A."/>
            <person name="Tauch A."/>
        </authorList>
    </citation>
    <scope>NUCLEOTIDE SEQUENCE [LARGE SCALE GENOMIC DNA]</scope>
    <source>
        <strain evidence="1 2">DSM 45274</strain>
    </source>
</reference>
<accession>A0A0G3H5D8</accession>
<dbReference type="RefSeq" id="WP_047262382.1">
    <property type="nucleotide sequence ID" value="NZ_CP011542.1"/>
</dbReference>
<dbReference type="AlphaFoldDB" id="A0A0G3H5D8"/>
<dbReference type="KEGG" id="cmv:CMUST_10105"/>
<gene>
    <name evidence="1" type="ORF">CMUST_10105</name>
</gene>
<proteinExistence type="predicted"/>